<keyword evidence="2" id="KW-0472">Membrane</keyword>
<keyword evidence="4" id="KW-1185">Reference proteome</keyword>
<evidence type="ECO:0000256" key="2">
    <source>
        <dbReference type="SAM" id="Phobius"/>
    </source>
</evidence>
<name>A0A2K4YGG9_9MYCO</name>
<feature type="transmembrane region" description="Helical" evidence="2">
    <location>
        <begin position="6"/>
        <end position="25"/>
    </location>
</feature>
<comment type="caution">
    <text evidence="3">The sequence shown here is derived from an EMBL/GenBank/DDBJ whole genome shotgun (WGS) entry which is preliminary data.</text>
</comment>
<accession>A0A2K4YGG9</accession>
<protein>
    <recommendedName>
        <fullName evidence="5">Membrane protein ArfC</fullName>
    </recommendedName>
</protein>
<dbReference type="EMBL" id="FXEG02000005">
    <property type="protein sequence ID" value="SOX55879.1"/>
    <property type="molecule type" value="Genomic_DNA"/>
</dbReference>
<organism evidence="3 4">
    <name type="scientific">Mycobacterium ahvazicum</name>
    <dbReference type="NCBI Taxonomy" id="1964395"/>
    <lineage>
        <taxon>Bacteria</taxon>
        <taxon>Bacillati</taxon>
        <taxon>Actinomycetota</taxon>
        <taxon>Actinomycetes</taxon>
        <taxon>Mycobacteriales</taxon>
        <taxon>Mycobacteriaceae</taxon>
        <taxon>Mycobacterium</taxon>
        <taxon>Mycobacterium simiae complex</taxon>
    </lineage>
</organism>
<proteinExistence type="predicted"/>
<dbReference type="RefSeq" id="WP_096289979.1">
    <property type="nucleotide sequence ID" value="NZ_FXEG02000005.1"/>
</dbReference>
<feature type="region of interest" description="Disordered" evidence="1">
    <location>
        <begin position="63"/>
        <end position="93"/>
    </location>
</feature>
<keyword evidence="2" id="KW-0812">Transmembrane</keyword>
<reference evidence="3" key="1">
    <citation type="submission" date="2018-01" db="EMBL/GenBank/DDBJ databases">
        <authorList>
            <consortium name="Urmite Genomes"/>
        </authorList>
    </citation>
    <scope>NUCLEOTIDE SEQUENCE [LARGE SCALE GENOMIC DNA]</scope>
    <source>
        <strain evidence="3">AFP003</strain>
    </source>
</reference>
<keyword evidence="2" id="KW-1133">Transmembrane helix</keyword>
<dbReference type="OrthoDB" id="4871889at2"/>
<evidence type="ECO:0000256" key="1">
    <source>
        <dbReference type="SAM" id="MobiDB-lite"/>
    </source>
</evidence>
<dbReference type="AlphaFoldDB" id="A0A2K4YGG9"/>
<evidence type="ECO:0000313" key="4">
    <source>
        <dbReference type="Proteomes" id="UP000236318"/>
    </source>
</evidence>
<gene>
    <name evidence="3" type="ORF">MAAFP003_4575</name>
</gene>
<evidence type="ECO:0008006" key="5">
    <source>
        <dbReference type="Google" id="ProtNLM"/>
    </source>
</evidence>
<sequence length="145" mass="15710">MNHVNWWLFGVSFTMGLVLTLAFLARPVKRSVPLDVPVDHPVIPDPPTTRIVTDPATTKILGVQRESPTRKIAVPPPAPYGPGSAPAGPDGRGPAGWLVKARIDTRLYYTPDTAGYDPAIAQVWFSDEQSALRAGFTPWHNNSGT</sequence>
<evidence type="ECO:0000313" key="3">
    <source>
        <dbReference type="EMBL" id="SOX55879.1"/>
    </source>
</evidence>
<dbReference type="Proteomes" id="UP000236318">
    <property type="component" value="Unassembled WGS sequence"/>
</dbReference>